<evidence type="ECO:0000313" key="1">
    <source>
        <dbReference type="EnsemblMetazoa" id="Aqu2.1.37911_001"/>
    </source>
</evidence>
<dbReference type="EnsemblMetazoa" id="Aqu2.1.37911_001">
    <property type="protein sequence ID" value="Aqu2.1.37911_001"/>
    <property type="gene ID" value="Aqu2.1.37911"/>
</dbReference>
<dbReference type="InParanoid" id="A0A1X7VD03"/>
<dbReference type="AlphaFoldDB" id="A0A1X7VD03"/>
<reference evidence="1" key="1">
    <citation type="submission" date="2017-05" db="UniProtKB">
        <authorList>
            <consortium name="EnsemblMetazoa"/>
        </authorList>
    </citation>
    <scope>IDENTIFICATION</scope>
</reference>
<sequence length="53" mass="6028">MTKGTQKQTLHSKVYTRMYPIPPTIQPMKQSLKPMAIDVDFPIHTSESNPTRG</sequence>
<name>A0A1X7VD03_AMPQE</name>
<proteinExistence type="predicted"/>
<organism evidence="1">
    <name type="scientific">Amphimedon queenslandica</name>
    <name type="common">Sponge</name>
    <dbReference type="NCBI Taxonomy" id="400682"/>
    <lineage>
        <taxon>Eukaryota</taxon>
        <taxon>Metazoa</taxon>
        <taxon>Porifera</taxon>
        <taxon>Demospongiae</taxon>
        <taxon>Heteroscleromorpha</taxon>
        <taxon>Haplosclerida</taxon>
        <taxon>Niphatidae</taxon>
        <taxon>Amphimedon</taxon>
    </lineage>
</organism>
<accession>A0A1X7VD03</accession>
<protein>
    <submittedName>
        <fullName evidence="1">Uncharacterized protein</fullName>
    </submittedName>
</protein>